<evidence type="ECO:0000313" key="3">
    <source>
        <dbReference type="EMBL" id="KAK9426051.1"/>
    </source>
</evidence>
<dbReference type="Proteomes" id="UP001408356">
    <property type="component" value="Unassembled WGS sequence"/>
</dbReference>
<feature type="region of interest" description="Disordered" evidence="1">
    <location>
        <begin position="257"/>
        <end position="276"/>
    </location>
</feature>
<feature type="compositionally biased region" description="Basic and acidic residues" evidence="1">
    <location>
        <begin position="257"/>
        <end position="267"/>
    </location>
</feature>
<proteinExistence type="predicted"/>
<gene>
    <name evidence="3" type="ORF">SUNI508_12675</name>
</gene>
<dbReference type="EMBL" id="JARVKF010000007">
    <property type="protein sequence ID" value="KAK9426051.1"/>
    <property type="molecule type" value="Genomic_DNA"/>
</dbReference>
<feature type="domain" description="F-box" evidence="2">
    <location>
        <begin position="26"/>
        <end position="44"/>
    </location>
</feature>
<evidence type="ECO:0000313" key="4">
    <source>
        <dbReference type="Proteomes" id="UP001408356"/>
    </source>
</evidence>
<name>A0ABR2VGZ6_9PEZI</name>
<reference evidence="3 4" key="1">
    <citation type="journal article" date="2024" name="J. Plant Pathol.">
        <title>Sequence and assembly of the genome of Seiridium unicorne, isolate CBS 538.82, causal agent of cypress canker disease.</title>
        <authorList>
            <person name="Scali E."/>
            <person name="Rocca G.D."/>
            <person name="Danti R."/>
            <person name="Garbelotto M."/>
            <person name="Barberini S."/>
            <person name="Baroncelli R."/>
            <person name="Emiliani G."/>
        </authorList>
    </citation>
    <scope>NUCLEOTIDE SEQUENCE [LARGE SCALE GENOMIC DNA]</scope>
    <source>
        <strain evidence="3 4">BM-138-508</strain>
    </source>
</reference>
<evidence type="ECO:0000259" key="2">
    <source>
        <dbReference type="PROSITE" id="PS50181"/>
    </source>
</evidence>
<evidence type="ECO:0000256" key="1">
    <source>
        <dbReference type="SAM" id="MobiDB-lite"/>
    </source>
</evidence>
<protein>
    <recommendedName>
        <fullName evidence="2">F-box domain-containing protein</fullName>
    </recommendedName>
</protein>
<dbReference type="InterPro" id="IPR001810">
    <property type="entry name" value="F-box_dom"/>
</dbReference>
<keyword evidence="4" id="KW-1185">Reference proteome</keyword>
<dbReference type="PROSITE" id="PS50181">
    <property type="entry name" value="FBOX"/>
    <property type="match status" value="1"/>
</dbReference>
<accession>A0ABR2VGZ6</accession>
<comment type="caution">
    <text evidence="3">The sequence shown here is derived from an EMBL/GenBank/DDBJ whole genome shotgun (WGS) entry which is preliminary data.</text>
</comment>
<sequence length="545" mass="61556">MHSEGGMDWTMGFGPQLQCQPLSDKSLNILNLPNELLEDIFAHLQDDQQSEAPYHFENSGGNRGDIKNVRLTCRRFCGTSSHLLMSHIAVDLTAAGLEHIRAVSEHPTISKGIRSVRVYVCFYSRRLATDLQHFASVAAHRLLSRVEESERCRNEGHQGRIQREHSAYSAKDVVEQAKKTVKIWTEFVHDQALDETTQLPVVSSRNHPSVNDLLIIWEIYKRRQLQQSQILQDSTFVHTIASVMARLRKATRLEISDGDNGLRDQKESLTPLSASNGPRKSFSRVIESMMLQPSKWVNARNEQLEAPPIEVLTALPLALQDAGVALTVLSINVTPSEDFDLKIRETDMDKLSFAARKIQYFSFKTPAIGWHPIQTPNEVSSFWTFLCIMMNPGELKGLKLDLKFMEARNGASTSFGRLLLHPASWPNLTTVSLGSMAMRLSELEELFLKTRSSGSHNSYASTVPTERRVQVSLKRMALLGGRWADALHVLREHCGPGSQVLFPILDTTFEGDYQHAFYLQGYPPVKQNRATEYIQRRIDQNPLVN</sequence>
<organism evidence="3 4">
    <name type="scientific">Seiridium unicorne</name>
    <dbReference type="NCBI Taxonomy" id="138068"/>
    <lineage>
        <taxon>Eukaryota</taxon>
        <taxon>Fungi</taxon>
        <taxon>Dikarya</taxon>
        <taxon>Ascomycota</taxon>
        <taxon>Pezizomycotina</taxon>
        <taxon>Sordariomycetes</taxon>
        <taxon>Xylariomycetidae</taxon>
        <taxon>Amphisphaeriales</taxon>
        <taxon>Sporocadaceae</taxon>
        <taxon>Seiridium</taxon>
    </lineage>
</organism>